<keyword evidence="10 12" id="KW-0275">Fatty acid biosynthesis</keyword>
<dbReference type="Pfam" id="PF01151">
    <property type="entry name" value="ELO"/>
    <property type="match status" value="1"/>
</dbReference>
<gene>
    <name evidence="13" type="ORF">F8M41_015487</name>
</gene>
<evidence type="ECO:0000256" key="4">
    <source>
        <dbReference type="ARBA" id="ARBA00022679"/>
    </source>
</evidence>
<feature type="transmembrane region" description="Helical" evidence="12">
    <location>
        <begin position="40"/>
        <end position="60"/>
    </location>
</feature>
<feature type="transmembrane region" description="Helical" evidence="12">
    <location>
        <begin position="174"/>
        <end position="195"/>
    </location>
</feature>
<dbReference type="PROSITE" id="PS01188">
    <property type="entry name" value="ELO"/>
    <property type="match status" value="1"/>
</dbReference>
<dbReference type="GO" id="GO:0034626">
    <property type="term" value="P:fatty acid elongation, polyunsaturated fatty acid"/>
    <property type="evidence" value="ECO:0007669"/>
    <property type="project" value="TreeGrafter"/>
</dbReference>
<comment type="caution">
    <text evidence="13">The sequence shown here is derived from an EMBL/GenBank/DDBJ whole genome shotgun (WGS) entry which is preliminary data.</text>
</comment>
<dbReference type="GO" id="GO:0019367">
    <property type="term" value="P:fatty acid elongation, saturated fatty acid"/>
    <property type="evidence" value="ECO:0007669"/>
    <property type="project" value="TreeGrafter"/>
</dbReference>
<evidence type="ECO:0000256" key="11">
    <source>
        <dbReference type="ARBA" id="ARBA00047375"/>
    </source>
</evidence>
<comment type="subcellular location">
    <subcellularLocation>
        <location evidence="1">Membrane</location>
        <topology evidence="1">Multi-pass membrane protein</topology>
    </subcellularLocation>
</comment>
<keyword evidence="14" id="KW-1185">Reference proteome</keyword>
<evidence type="ECO:0000256" key="12">
    <source>
        <dbReference type="RuleBase" id="RU361115"/>
    </source>
</evidence>
<feature type="transmembrane region" description="Helical" evidence="12">
    <location>
        <begin position="72"/>
        <end position="94"/>
    </location>
</feature>
<dbReference type="Proteomes" id="UP000439903">
    <property type="component" value="Unassembled WGS sequence"/>
</dbReference>
<evidence type="ECO:0000256" key="10">
    <source>
        <dbReference type="ARBA" id="ARBA00023160"/>
    </source>
</evidence>
<dbReference type="GO" id="GO:0042761">
    <property type="term" value="P:very long-chain fatty acid biosynthetic process"/>
    <property type="evidence" value="ECO:0007669"/>
    <property type="project" value="TreeGrafter"/>
</dbReference>
<keyword evidence="3 12" id="KW-0444">Lipid biosynthesis</keyword>
<dbReference type="InterPro" id="IPR002076">
    <property type="entry name" value="ELO_fam"/>
</dbReference>
<dbReference type="AlphaFoldDB" id="A0A8H3WVG1"/>
<evidence type="ECO:0000313" key="13">
    <source>
        <dbReference type="EMBL" id="KAF0349251.1"/>
    </source>
</evidence>
<reference evidence="13 14" key="1">
    <citation type="journal article" date="2019" name="Environ. Microbiol.">
        <title>At the nexus of three kingdoms: the genome of the mycorrhizal fungus Gigaspora margarita provides insights into plant, endobacterial and fungal interactions.</title>
        <authorList>
            <person name="Venice F."/>
            <person name="Ghignone S."/>
            <person name="Salvioli di Fossalunga A."/>
            <person name="Amselem J."/>
            <person name="Novero M."/>
            <person name="Xianan X."/>
            <person name="Sedzielewska Toro K."/>
            <person name="Morin E."/>
            <person name="Lipzen A."/>
            <person name="Grigoriev I.V."/>
            <person name="Henrissat B."/>
            <person name="Martin F.M."/>
            <person name="Bonfante P."/>
        </authorList>
    </citation>
    <scope>NUCLEOTIDE SEQUENCE [LARGE SCALE GENOMIC DNA]</scope>
    <source>
        <strain evidence="13 14">BEG34</strain>
    </source>
</reference>
<dbReference type="GO" id="GO:0034625">
    <property type="term" value="P:fatty acid elongation, monounsaturated fatty acid"/>
    <property type="evidence" value="ECO:0007669"/>
    <property type="project" value="TreeGrafter"/>
</dbReference>
<dbReference type="InterPro" id="IPR030457">
    <property type="entry name" value="ELO_CS"/>
</dbReference>
<feature type="transmembrane region" description="Helical" evidence="12">
    <location>
        <begin position="241"/>
        <end position="260"/>
    </location>
</feature>
<feature type="transmembrane region" description="Helical" evidence="12">
    <location>
        <begin position="151"/>
        <end position="168"/>
    </location>
</feature>
<accession>A0A8H3WVG1</accession>
<evidence type="ECO:0000256" key="9">
    <source>
        <dbReference type="ARBA" id="ARBA00023136"/>
    </source>
</evidence>
<sequence>MFDFSRNITILFDHSKWDYSQLTDPNGFQWKVGITPFSNIQIVIGSWIMYFVVIIRLKIYMKNQRNPFTLRLVVATHNLFLCILSAIMFGYSVIDLFNRWLERGIGECFCTSDESSLKGRLFYITYIYYLSKFIELIDTVILVLKKKEIIFLHWYHHSIVILMVWSWLQDANMYASMGMIANTFIHIFMYYYYFVAVLGRSVWFKKYVTTGQIIQFSISFILSIPYLYYHFTKECQYGFSAFLFSICCNASFLVLFIRFYQKAYKKKGKKD</sequence>
<dbReference type="EMBL" id="WTPW01003246">
    <property type="protein sequence ID" value="KAF0349251.1"/>
    <property type="molecule type" value="Genomic_DNA"/>
</dbReference>
<feature type="transmembrane region" description="Helical" evidence="12">
    <location>
        <begin position="121"/>
        <end position="144"/>
    </location>
</feature>
<feature type="transmembrane region" description="Helical" evidence="12">
    <location>
        <begin position="207"/>
        <end position="229"/>
    </location>
</feature>
<keyword evidence="5 12" id="KW-0812">Transmembrane</keyword>
<comment type="catalytic activity">
    <reaction evidence="11">
        <text>a very-long-chain acyl-CoA + malonyl-CoA + H(+) = a very-long-chain 3-oxoacyl-CoA + CO2 + CoA</text>
        <dbReference type="Rhea" id="RHEA:32727"/>
        <dbReference type="ChEBI" id="CHEBI:15378"/>
        <dbReference type="ChEBI" id="CHEBI:16526"/>
        <dbReference type="ChEBI" id="CHEBI:57287"/>
        <dbReference type="ChEBI" id="CHEBI:57384"/>
        <dbReference type="ChEBI" id="CHEBI:90725"/>
        <dbReference type="ChEBI" id="CHEBI:90736"/>
        <dbReference type="EC" id="2.3.1.199"/>
    </reaction>
</comment>
<organism evidence="13 14">
    <name type="scientific">Gigaspora margarita</name>
    <dbReference type="NCBI Taxonomy" id="4874"/>
    <lineage>
        <taxon>Eukaryota</taxon>
        <taxon>Fungi</taxon>
        <taxon>Fungi incertae sedis</taxon>
        <taxon>Mucoromycota</taxon>
        <taxon>Glomeromycotina</taxon>
        <taxon>Glomeromycetes</taxon>
        <taxon>Diversisporales</taxon>
        <taxon>Gigasporaceae</taxon>
        <taxon>Gigaspora</taxon>
    </lineage>
</organism>
<keyword evidence="7 12" id="KW-1133">Transmembrane helix</keyword>
<dbReference type="GO" id="GO:0030148">
    <property type="term" value="P:sphingolipid biosynthetic process"/>
    <property type="evidence" value="ECO:0007669"/>
    <property type="project" value="TreeGrafter"/>
</dbReference>
<keyword evidence="9 12" id="KW-0472">Membrane</keyword>
<evidence type="ECO:0000256" key="8">
    <source>
        <dbReference type="ARBA" id="ARBA00023098"/>
    </source>
</evidence>
<evidence type="ECO:0000256" key="5">
    <source>
        <dbReference type="ARBA" id="ARBA00022692"/>
    </source>
</evidence>
<comment type="catalytic activity">
    <reaction evidence="12">
        <text>an acyl-CoA + malonyl-CoA + H(+) = a 3-oxoacyl-CoA + CO2 + CoA</text>
        <dbReference type="Rhea" id="RHEA:50252"/>
        <dbReference type="ChEBI" id="CHEBI:15378"/>
        <dbReference type="ChEBI" id="CHEBI:16526"/>
        <dbReference type="ChEBI" id="CHEBI:57287"/>
        <dbReference type="ChEBI" id="CHEBI:57384"/>
        <dbReference type="ChEBI" id="CHEBI:58342"/>
        <dbReference type="ChEBI" id="CHEBI:90726"/>
    </reaction>
    <physiologicalReaction direction="left-to-right" evidence="12">
        <dbReference type="Rhea" id="RHEA:50253"/>
    </physiologicalReaction>
</comment>
<dbReference type="GO" id="GO:0009922">
    <property type="term" value="F:fatty acid elongase activity"/>
    <property type="evidence" value="ECO:0007669"/>
    <property type="project" value="UniProtKB-EC"/>
</dbReference>
<comment type="similarity">
    <text evidence="2 12">Belongs to the ELO family.</text>
</comment>
<name>A0A8H3WVG1_GIGMA</name>
<dbReference type="EC" id="2.3.1.-" evidence="12"/>
<keyword evidence="8 12" id="KW-0443">Lipid metabolism</keyword>
<proteinExistence type="inferred from homology"/>
<evidence type="ECO:0000256" key="3">
    <source>
        <dbReference type="ARBA" id="ARBA00022516"/>
    </source>
</evidence>
<dbReference type="PANTHER" id="PTHR11157">
    <property type="entry name" value="FATTY ACID ACYL TRANSFERASE-RELATED"/>
    <property type="match status" value="1"/>
</dbReference>
<evidence type="ECO:0000256" key="2">
    <source>
        <dbReference type="ARBA" id="ARBA00007263"/>
    </source>
</evidence>
<evidence type="ECO:0000256" key="6">
    <source>
        <dbReference type="ARBA" id="ARBA00022832"/>
    </source>
</evidence>
<keyword evidence="6 12" id="KW-0276">Fatty acid metabolism</keyword>
<evidence type="ECO:0000256" key="7">
    <source>
        <dbReference type="ARBA" id="ARBA00022989"/>
    </source>
</evidence>
<keyword evidence="4 12" id="KW-0808">Transferase</keyword>
<dbReference type="OrthoDB" id="434092at2759"/>
<evidence type="ECO:0000313" key="14">
    <source>
        <dbReference type="Proteomes" id="UP000439903"/>
    </source>
</evidence>
<protein>
    <recommendedName>
        <fullName evidence="12">Elongation of fatty acids protein</fullName>
        <ecNumber evidence="12">2.3.1.-</ecNumber>
    </recommendedName>
</protein>
<evidence type="ECO:0000256" key="1">
    <source>
        <dbReference type="ARBA" id="ARBA00004141"/>
    </source>
</evidence>
<dbReference type="PANTHER" id="PTHR11157:SF134">
    <property type="entry name" value="ELONGATION OF FATTY ACIDS PROTEIN 1-RELATED"/>
    <property type="match status" value="1"/>
</dbReference>
<dbReference type="GO" id="GO:0005789">
    <property type="term" value="C:endoplasmic reticulum membrane"/>
    <property type="evidence" value="ECO:0007669"/>
    <property type="project" value="TreeGrafter"/>
</dbReference>